<organism evidence="1 2">
    <name type="scientific">Panagrolaimus sp. PS1159</name>
    <dbReference type="NCBI Taxonomy" id="55785"/>
    <lineage>
        <taxon>Eukaryota</taxon>
        <taxon>Metazoa</taxon>
        <taxon>Ecdysozoa</taxon>
        <taxon>Nematoda</taxon>
        <taxon>Chromadorea</taxon>
        <taxon>Rhabditida</taxon>
        <taxon>Tylenchina</taxon>
        <taxon>Panagrolaimomorpha</taxon>
        <taxon>Panagrolaimoidea</taxon>
        <taxon>Panagrolaimidae</taxon>
        <taxon>Panagrolaimus</taxon>
    </lineage>
</organism>
<dbReference type="Proteomes" id="UP000887580">
    <property type="component" value="Unplaced"/>
</dbReference>
<protein>
    <submittedName>
        <fullName evidence="2">Sodium/potassium-transporting ATPase subunit beta-1-interacting protein</fullName>
    </submittedName>
</protein>
<evidence type="ECO:0000313" key="1">
    <source>
        <dbReference type="Proteomes" id="UP000887580"/>
    </source>
</evidence>
<dbReference type="WBParaSite" id="PS1159_v2.g7389.t1">
    <property type="protein sequence ID" value="PS1159_v2.g7389.t1"/>
    <property type="gene ID" value="PS1159_v2.g7389"/>
</dbReference>
<reference evidence="2" key="1">
    <citation type="submission" date="2022-11" db="UniProtKB">
        <authorList>
            <consortium name="WormBaseParasite"/>
        </authorList>
    </citation>
    <scope>IDENTIFICATION</scope>
</reference>
<evidence type="ECO:0000313" key="2">
    <source>
        <dbReference type="WBParaSite" id="PS1159_v2.g7389.t1"/>
    </source>
</evidence>
<accession>A0AC35GPQ0</accession>
<proteinExistence type="predicted"/>
<name>A0AC35GPQ0_9BILA</name>
<sequence length="650" mass="72525">MILSCINGLFAASQQRLSLLLTLTLSSIISILYNAVLILWYAGILGDRTKPLLSAGLPLSHSFFLRYTPSCQSHYNLTTNQWIQHTNCLIPYYNIEGFQALIHIIIAILTMLFSLLLFFQRRAYNKEKKIKGIYESSNSSSNSSSRNNKEMPNLHNLAIYGEAENKANNRELPPPPDSINDISSGYMNSSYEAIGGENFKVNNPQPKVRKIKNSQNSSRASQRPKSQAQESHSQSDYSSVTTKSLGTNTSNESVKRNRIPLNSTHKKKILVNRSVSPIRRISDEGFSEEDEVSRQYSKMRTKSLEPRTQSVAEQRLSQAAFEQLKKEAKQKATLEQHEKQDSGEYLEYIKAERKPSIKNKTSLISFDPKSNSNTLLRVHEHIDEDDGDDDVGDDGGGGREDEWATTRSIDNGYKEVADCGIKMRAKRTTSQDSVPSIQAPTLSMTHNSNNLDSGHPSSNSAEHSISPDWSHAGIYHVTQRPTMSPPLPPIKAEDKSHNIIGYGQSTHDKQPHIPPSYQLSGYNPPHQPSQGTSFGSYNPLPQQQQPHYERRESHGISLSAAIPLLNSLPTQQTSSSSTRFLAQPPPMPDYAIPSDSNSHYFSPDDYGLKLRSPTSPIIGYEREQKCESTQFDSKPPPTAPIILSNQGLLV</sequence>